<feature type="non-terminal residue" evidence="13">
    <location>
        <position position="319"/>
    </location>
</feature>
<keyword evidence="7" id="KW-0378">Hydrolase</keyword>
<dbReference type="Proteomes" id="UP001497623">
    <property type="component" value="Unassembled WGS sequence"/>
</dbReference>
<dbReference type="InterPro" id="IPR020849">
    <property type="entry name" value="Small_GTPase_Ras-type"/>
</dbReference>
<keyword evidence="5" id="KW-0488">Methylation</keyword>
<evidence type="ECO:0000256" key="5">
    <source>
        <dbReference type="ARBA" id="ARBA00022481"/>
    </source>
</evidence>
<dbReference type="PROSITE" id="PS51419">
    <property type="entry name" value="RAB"/>
    <property type="match status" value="1"/>
</dbReference>
<feature type="region of interest" description="Disordered" evidence="12">
    <location>
        <begin position="99"/>
        <end position="125"/>
    </location>
</feature>
<dbReference type="CDD" id="cd04139">
    <property type="entry name" value="RalA_RalB"/>
    <property type="match status" value="1"/>
</dbReference>
<evidence type="ECO:0000256" key="6">
    <source>
        <dbReference type="ARBA" id="ARBA00022741"/>
    </source>
</evidence>
<dbReference type="SMART" id="SM00173">
    <property type="entry name" value="RAS"/>
    <property type="match status" value="1"/>
</dbReference>
<dbReference type="GO" id="GO:0003925">
    <property type="term" value="F:G protein activity"/>
    <property type="evidence" value="ECO:0007669"/>
    <property type="project" value="UniProtKB-EC"/>
</dbReference>
<evidence type="ECO:0000256" key="12">
    <source>
        <dbReference type="SAM" id="MobiDB-lite"/>
    </source>
</evidence>
<keyword evidence="6" id="KW-0547">Nucleotide-binding</keyword>
<dbReference type="GO" id="GO:0005886">
    <property type="term" value="C:plasma membrane"/>
    <property type="evidence" value="ECO:0007669"/>
    <property type="project" value="UniProtKB-SubCell"/>
</dbReference>
<dbReference type="InterPro" id="IPR001806">
    <property type="entry name" value="Small_GTPase"/>
</dbReference>
<dbReference type="PROSITE" id="PS51421">
    <property type="entry name" value="RAS"/>
    <property type="match status" value="1"/>
</dbReference>
<feature type="compositionally biased region" description="Polar residues" evidence="12">
    <location>
        <begin position="1"/>
        <end position="12"/>
    </location>
</feature>
<evidence type="ECO:0000313" key="13">
    <source>
        <dbReference type="EMBL" id="CAL4060179.1"/>
    </source>
</evidence>
<evidence type="ECO:0000256" key="3">
    <source>
        <dbReference type="ARBA" id="ARBA00011984"/>
    </source>
</evidence>
<proteinExistence type="inferred from homology"/>
<organism evidence="13 14">
    <name type="scientific">Meganyctiphanes norvegica</name>
    <name type="common">Northern krill</name>
    <name type="synonym">Thysanopoda norvegica</name>
    <dbReference type="NCBI Taxonomy" id="48144"/>
    <lineage>
        <taxon>Eukaryota</taxon>
        <taxon>Metazoa</taxon>
        <taxon>Ecdysozoa</taxon>
        <taxon>Arthropoda</taxon>
        <taxon>Crustacea</taxon>
        <taxon>Multicrustacea</taxon>
        <taxon>Malacostraca</taxon>
        <taxon>Eumalacostraca</taxon>
        <taxon>Eucarida</taxon>
        <taxon>Euphausiacea</taxon>
        <taxon>Euphausiidae</taxon>
        <taxon>Meganyctiphanes</taxon>
    </lineage>
</organism>
<evidence type="ECO:0000256" key="4">
    <source>
        <dbReference type="ARBA" id="ARBA00022475"/>
    </source>
</evidence>
<dbReference type="EMBL" id="CAXKWB010000281">
    <property type="protein sequence ID" value="CAL4060179.1"/>
    <property type="molecule type" value="Genomic_DNA"/>
</dbReference>
<feature type="region of interest" description="Disordered" evidence="12">
    <location>
        <begin position="295"/>
        <end position="319"/>
    </location>
</feature>
<evidence type="ECO:0000313" key="14">
    <source>
        <dbReference type="Proteomes" id="UP001497623"/>
    </source>
</evidence>
<dbReference type="InterPro" id="IPR005225">
    <property type="entry name" value="Small_GTP-bd"/>
</dbReference>
<dbReference type="Pfam" id="PF00071">
    <property type="entry name" value="Ras"/>
    <property type="match status" value="1"/>
</dbReference>
<dbReference type="NCBIfam" id="TIGR00231">
    <property type="entry name" value="small_GTP"/>
    <property type="match status" value="1"/>
</dbReference>
<dbReference type="EC" id="3.6.5.2" evidence="3"/>
<evidence type="ECO:0000256" key="11">
    <source>
        <dbReference type="ARBA" id="ARBA00023289"/>
    </source>
</evidence>
<feature type="compositionally biased region" description="Basic and acidic residues" evidence="12">
    <location>
        <begin position="295"/>
        <end position="308"/>
    </location>
</feature>
<evidence type="ECO:0000256" key="10">
    <source>
        <dbReference type="ARBA" id="ARBA00023288"/>
    </source>
</evidence>
<dbReference type="SUPFAM" id="SSF52540">
    <property type="entry name" value="P-loop containing nucleoside triphosphate hydrolases"/>
    <property type="match status" value="1"/>
</dbReference>
<evidence type="ECO:0000256" key="7">
    <source>
        <dbReference type="ARBA" id="ARBA00022801"/>
    </source>
</evidence>
<accession>A0AAV2PJ33</accession>
<name>A0AAV2PJ33_MEGNR</name>
<evidence type="ECO:0000256" key="1">
    <source>
        <dbReference type="ARBA" id="ARBA00004342"/>
    </source>
</evidence>
<dbReference type="FunFam" id="3.40.50.300:FF:000203">
    <property type="entry name" value="Putative ras-related protein ral-a"/>
    <property type="match status" value="1"/>
</dbReference>
<protein>
    <recommendedName>
        <fullName evidence="3">small monomeric GTPase</fullName>
        <ecNumber evidence="3">3.6.5.2</ecNumber>
    </recommendedName>
</protein>
<comment type="caution">
    <text evidence="13">The sequence shown here is derived from an EMBL/GenBank/DDBJ whole genome shotgun (WGS) entry which is preliminary data.</text>
</comment>
<dbReference type="Gene3D" id="3.40.50.300">
    <property type="entry name" value="P-loop containing nucleotide triphosphate hydrolases"/>
    <property type="match status" value="1"/>
</dbReference>
<dbReference type="PROSITE" id="PS51420">
    <property type="entry name" value="RHO"/>
    <property type="match status" value="1"/>
</dbReference>
<comment type="subcellular location">
    <subcellularLocation>
        <location evidence="1">Cell membrane</location>
        <topology evidence="1">Lipid-anchor</topology>
        <orientation evidence="1">Cytoplasmic side</orientation>
    </subcellularLocation>
</comment>
<dbReference type="GO" id="GO:0005525">
    <property type="term" value="F:GTP binding"/>
    <property type="evidence" value="ECO:0007669"/>
    <property type="project" value="UniProtKB-KW"/>
</dbReference>
<comment type="similarity">
    <text evidence="2">Belongs to the small GTPase superfamily. Ras family.</text>
</comment>
<keyword evidence="14" id="KW-1185">Reference proteome</keyword>
<keyword evidence="10" id="KW-0449">Lipoprotein</keyword>
<sequence length="319" mass="35461">MPPSSTLSISTTGRGGIASSYSRDGRTPGVYYPAEPRPLTRPRPEDVEQESKDTWRALAERVLATLQQPLHRARDYITALAQQQPQDLNNLHHLSVLSQGSGATTTGKKSTSGGGKMAGTKKNPPAPALHKVIMVGSGGVGKSALTLQFMYDEFVEDYEPTKADSYRKKVVLDGEEVQIDILDTAGQEDYAAIRDNYFRSGEGFLCVFSITEDDSFQATQEFREQILRVKSDEQIPFLLVGNKADLSDRRKVSLDEAQSRANQWGVPYVETSAKTRANVDKVFYDLMREIRSRKLEDNKNTNGKGKDPGKRKKHKCCIL</sequence>
<gene>
    <name evidence="13" type="ORF">MNOR_LOCUS1107</name>
</gene>
<dbReference type="PANTHER" id="PTHR24070">
    <property type="entry name" value="RAS, DI-RAS, AND RHEB FAMILY MEMBERS OF SMALL GTPASE SUPERFAMILY"/>
    <property type="match status" value="1"/>
</dbReference>
<feature type="compositionally biased region" description="Basic residues" evidence="12">
    <location>
        <begin position="309"/>
        <end position="319"/>
    </location>
</feature>
<evidence type="ECO:0000256" key="2">
    <source>
        <dbReference type="ARBA" id="ARBA00008344"/>
    </source>
</evidence>
<feature type="region of interest" description="Disordered" evidence="12">
    <location>
        <begin position="1"/>
        <end position="52"/>
    </location>
</feature>
<evidence type="ECO:0000256" key="8">
    <source>
        <dbReference type="ARBA" id="ARBA00023134"/>
    </source>
</evidence>
<dbReference type="AlphaFoldDB" id="A0AAV2PJ33"/>
<dbReference type="SMART" id="SM00176">
    <property type="entry name" value="RAN"/>
    <property type="match status" value="1"/>
</dbReference>
<dbReference type="PRINTS" id="PR00449">
    <property type="entry name" value="RASTRNSFRMNG"/>
</dbReference>
<feature type="compositionally biased region" description="Basic and acidic residues" evidence="12">
    <location>
        <begin position="42"/>
        <end position="52"/>
    </location>
</feature>
<keyword evidence="9" id="KW-0472">Membrane</keyword>
<dbReference type="GO" id="GO:0007165">
    <property type="term" value="P:signal transduction"/>
    <property type="evidence" value="ECO:0007669"/>
    <property type="project" value="InterPro"/>
</dbReference>
<keyword evidence="4" id="KW-1003">Cell membrane</keyword>
<dbReference type="SMART" id="SM00175">
    <property type="entry name" value="RAB"/>
    <property type="match status" value="1"/>
</dbReference>
<feature type="compositionally biased region" description="Low complexity" evidence="12">
    <location>
        <begin position="100"/>
        <end position="111"/>
    </location>
</feature>
<reference evidence="13 14" key="1">
    <citation type="submission" date="2024-05" db="EMBL/GenBank/DDBJ databases">
        <authorList>
            <person name="Wallberg A."/>
        </authorList>
    </citation>
    <scope>NUCLEOTIDE SEQUENCE [LARGE SCALE GENOMIC DNA]</scope>
</reference>
<dbReference type="InterPro" id="IPR027417">
    <property type="entry name" value="P-loop_NTPase"/>
</dbReference>
<evidence type="ECO:0000256" key="9">
    <source>
        <dbReference type="ARBA" id="ARBA00023136"/>
    </source>
</evidence>
<dbReference type="SMART" id="SM00174">
    <property type="entry name" value="RHO"/>
    <property type="match status" value="1"/>
</dbReference>
<keyword evidence="11" id="KW-0636">Prenylation</keyword>
<keyword evidence="8" id="KW-0342">GTP-binding</keyword>